<evidence type="ECO:0000259" key="1">
    <source>
        <dbReference type="Pfam" id="PF05050"/>
    </source>
</evidence>
<reference evidence="2 3" key="1">
    <citation type="submission" date="2019-03" db="EMBL/GenBank/DDBJ databases">
        <authorList>
            <person name="Kim M.K.M."/>
        </authorList>
    </citation>
    <scope>NUCLEOTIDE SEQUENCE [LARGE SCALE GENOMIC DNA]</scope>
    <source>
        <strain evidence="2 3">17J68-12</strain>
    </source>
</reference>
<keyword evidence="2" id="KW-0808">Transferase</keyword>
<dbReference type="Pfam" id="PF05050">
    <property type="entry name" value="Methyltransf_21"/>
    <property type="match status" value="1"/>
</dbReference>
<evidence type="ECO:0000313" key="2">
    <source>
        <dbReference type="EMBL" id="TCJ17792.1"/>
    </source>
</evidence>
<dbReference type="GO" id="GO:0008168">
    <property type="term" value="F:methyltransferase activity"/>
    <property type="evidence" value="ECO:0007669"/>
    <property type="project" value="UniProtKB-KW"/>
</dbReference>
<sequence length="269" mass="31176">MATLPAPPGGQFFMNKDLIFDIGMHEGEDTRYYLKRGYRVVAVEANPLLARKGEQRFAKAIADGQLTILNVGVGDHEGILPFYINGKYSEWSSFDKATGTRDGTPFKVIEVPCVRTAGLFEKYGIPYYLKVDIEGFDHYPLRDINAEGDKPRYVSCEAVQLEWLTILRDKGYTKFKMLHQGYGYRPINLALDATWYFPKYQVLRNGIKRRLQRFLPFRHLHGSTGPFGEDTRGSWHTYEEVAEFYRAFYQYEKKAPLNTVSWYDFHATF</sequence>
<comment type="caution">
    <text evidence="2">The sequence shown here is derived from an EMBL/GenBank/DDBJ whole genome shotgun (WGS) entry which is preliminary data.</text>
</comment>
<accession>A0A4V6NB27</accession>
<organism evidence="2 3">
    <name type="scientific">Flaviaesturariibacter flavus</name>
    <dbReference type="NCBI Taxonomy" id="2502780"/>
    <lineage>
        <taxon>Bacteria</taxon>
        <taxon>Pseudomonadati</taxon>
        <taxon>Bacteroidota</taxon>
        <taxon>Chitinophagia</taxon>
        <taxon>Chitinophagales</taxon>
        <taxon>Chitinophagaceae</taxon>
        <taxon>Flaviaestuariibacter</taxon>
    </lineage>
</organism>
<dbReference type="InterPro" id="IPR029063">
    <property type="entry name" value="SAM-dependent_MTases_sf"/>
</dbReference>
<protein>
    <submittedName>
        <fullName evidence="2">FkbM family methyltransferase</fullName>
    </submittedName>
</protein>
<proteinExistence type="predicted"/>
<dbReference type="NCBIfam" id="TIGR01444">
    <property type="entry name" value="fkbM_fam"/>
    <property type="match status" value="1"/>
</dbReference>
<dbReference type="Gene3D" id="3.40.50.150">
    <property type="entry name" value="Vaccinia Virus protein VP39"/>
    <property type="match status" value="1"/>
</dbReference>
<keyword evidence="3" id="KW-1185">Reference proteome</keyword>
<evidence type="ECO:0000313" key="3">
    <source>
        <dbReference type="Proteomes" id="UP000295334"/>
    </source>
</evidence>
<dbReference type="EMBL" id="SJZI01000008">
    <property type="protein sequence ID" value="TCJ17792.1"/>
    <property type="molecule type" value="Genomic_DNA"/>
</dbReference>
<dbReference type="GO" id="GO:0032259">
    <property type="term" value="P:methylation"/>
    <property type="evidence" value="ECO:0007669"/>
    <property type="project" value="UniProtKB-KW"/>
</dbReference>
<dbReference type="Proteomes" id="UP000295334">
    <property type="component" value="Unassembled WGS sequence"/>
</dbReference>
<dbReference type="AlphaFoldDB" id="A0A4V6NB27"/>
<keyword evidence="2" id="KW-0489">Methyltransferase</keyword>
<dbReference type="SUPFAM" id="SSF53335">
    <property type="entry name" value="S-adenosyl-L-methionine-dependent methyltransferases"/>
    <property type="match status" value="1"/>
</dbReference>
<dbReference type="OrthoDB" id="9812600at2"/>
<name>A0A4V6NB27_9BACT</name>
<feature type="domain" description="Methyltransferase FkbM" evidence="1">
    <location>
        <begin position="21"/>
        <end position="172"/>
    </location>
</feature>
<dbReference type="RefSeq" id="WP_131447953.1">
    <property type="nucleotide sequence ID" value="NZ_SJZI01000008.1"/>
</dbReference>
<dbReference type="InterPro" id="IPR006342">
    <property type="entry name" value="FkbM_mtfrase"/>
</dbReference>
<gene>
    <name evidence="2" type="ORF">EPD60_06290</name>
</gene>